<dbReference type="OrthoDB" id="9799345at2"/>
<dbReference type="GO" id="GO:0043565">
    <property type="term" value="F:sequence-specific DNA binding"/>
    <property type="evidence" value="ECO:0007669"/>
    <property type="project" value="InterPro"/>
</dbReference>
<gene>
    <name evidence="5" type="ORF">E2R57_16000</name>
</gene>
<dbReference type="GO" id="GO:0003700">
    <property type="term" value="F:DNA-binding transcription factor activity"/>
    <property type="evidence" value="ECO:0007669"/>
    <property type="project" value="InterPro"/>
</dbReference>
<evidence type="ECO:0000313" key="5">
    <source>
        <dbReference type="EMBL" id="TDL34012.1"/>
    </source>
</evidence>
<evidence type="ECO:0000256" key="1">
    <source>
        <dbReference type="ARBA" id="ARBA00023015"/>
    </source>
</evidence>
<dbReference type="SMART" id="SM00342">
    <property type="entry name" value="HTH_ARAC"/>
    <property type="match status" value="1"/>
</dbReference>
<sequence length="281" mass="30847">MGQASGTISIHRLGRGRWLLDEKSHRPDGIWAVLTDRGTATTRMGSSVKVMEEHRMLILDNSGSLTVTVPDASRTIAVLLPGESGDLPLPTSPSGGLVISVRRGSTSGILAHILRGLAEDDHGGFNEHGRRVCDQLTAIVRMACAEETATGRSDVHALFTASTEAIENRLWDEDLDAEALATRLNVSTRTLHRAFRAQGATVSLWIRERRLDRCRQDLQDPNFHHLPVGTIAAQWGLKDAAHFSRLFKARFGEPPRKFRAAAPQPVDDFEHQIEAGGRIFA</sequence>
<evidence type="ECO:0000259" key="4">
    <source>
        <dbReference type="PROSITE" id="PS01124"/>
    </source>
</evidence>
<dbReference type="PROSITE" id="PS01124">
    <property type="entry name" value="HTH_ARAC_FAMILY_2"/>
    <property type="match status" value="1"/>
</dbReference>
<dbReference type="SUPFAM" id="SSF46689">
    <property type="entry name" value="Homeodomain-like"/>
    <property type="match status" value="1"/>
</dbReference>
<dbReference type="InterPro" id="IPR009057">
    <property type="entry name" value="Homeodomain-like_sf"/>
</dbReference>
<dbReference type="InterPro" id="IPR018060">
    <property type="entry name" value="HTH_AraC"/>
</dbReference>
<dbReference type="InterPro" id="IPR050204">
    <property type="entry name" value="AraC_XylS_family_regulators"/>
</dbReference>
<dbReference type="EMBL" id="SMZQ01000009">
    <property type="protein sequence ID" value="TDL34012.1"/>
    <property type="molecule type" value="Genomic_DNA"/>
</dbReference>
<dbReference type="PANTHER" id="PTHR46796">
    <property type="entry name" value="HTH-TYPE TRANSCRIPTIONAL ACTIVATOR RHAS-RELATED"/>
    <property type="match status" value="1"/>
</dbReference>
<dbReference type="AlphaFoldDB" id="A0A4R5XSQ3"/>
<name>A0A4R5XSQ3_9MICC</name>
<accession>A0A4R5XSQ3</accession>
<evidence type="ECO:0000313" key="6">
    <source>
        <dbReference type="Proteomes" id="UP000294621"/>
    </source>
</evidence>
<dbReference type="Gene3D" id="1.10.10.60">
    <property type="entry name" value="Homeodomain-like"/>
    <property type="match status" value="1"/>
</dbReference>
<comment type="caution">
    <text evidence="5">The sequence shown here is derived from an EMBL/GenBank/DDBJ whole genome shotgun (WGS) entry which is preliminary data.</text>
</comment>
<keyword evidence="3" id="KW-0804">Transcription</keyword>
<proteinExistence type="predicted"/>
<evidence type="ECO:0000256" key="3">
    <source>
        <dbReference type="ARBA" id="ARBA00023163"/>
    </source>
</evidence>
<evidence type="ECO:0000256" key="2">
    <source>
        <dbReference type="ARBA" id="ARBA00023125"/>
    </source>
</evidence>
<dbReference type="Proteomes" id="UP000294621">
    <property type="component" value="Unassembled WGS sequence"/>
</dbReference>
<keyword evidence="2" id="KW-0238">DNA-binding</keyword>
<organism evidence="5 6">
    <name type="scientific">Arthrobacter nitrophenolicus</name>
    <dbReference type="NCBI Taxonomy" id="683150"/>
    <lineage>
        <taxon>Bacteria</taxon>
        <taxon>Bacillati</taxon>
        <taxon>Actinomycetota</taxon>
        <taxon>Actinomycetes</taxon>
        <taxon>Micrococcales</taxon>
        <taxon>Micrococcaceae</taxon>
        <taxon>Arthrobacter</taxon>
    </lineage>
</organism>
<feature type="domain" description="HTH araC/xylS-type" evidence="4">
    <location>
        <begin position="160"/>
        <end position="261"/>
    </location>
</feature>
<keyword evidence="1" id="KW-0805">Transcription regulation</keyword>
<dbReference type="Pfam" id="PF12833">
    <property type="entry name" value="HTH_18"/>
    <property type="match status" value="1"/>
</dbReference>
<protein>
    <submittedName>
        <fullName evidence="5">AraC family transcriptional regulator</fullName>
    </submittedName>
</protein>
<reference evidence="5 6" key="1">
    <citation type="submission" date="2019-03" db="EMBL/GenBank/DDBJ databases">
        <title>Genome Sequencing and Assembly of Various Microbes Isolated from Partially Reclaimed Soil and Acid Mine Drainage (AMD) Site.</title>
        <authorList>
            <person name="Steinbock B."/>
            <person name="Bechtold R."/>
            <person name="Sevigny J.L."/>
            <person name="Thomas D."/>
            <person name="Cuthill L.R."/>
            <person name="Aveiro Johannsen E.J."/>
            <person name="Thomas K."/>
            <person name="Ghosh A."/>
        </authorList>
    </citation>
    <scope>NUCLEOTIDE SEQUENCE [LARGE SCALE GENOMIC DNA]</scope>
    <source>
        <strain evidence="5 6">S-A1</strain>
    </source>
</reference>